<evidence type="ECO:0000256" key="1">
    <source>
        <dbReference type="RuleBase" id="RU363076"/>
    </source>
</evidence>
<evidence type="ECO:0000313" key="4">
    <source>
        <dbReference type="Proteomes" id="UP001434337"/>
    </source>
</evidence>
<proteinExistence type="inferred from homology"/>
<protein>
    <recommendedName>
        <fullName evidence="1">SURF1-like protein</fullName>
    </recommendedName>
</protein>
<keyword evidence="1" id="KW-1003">Cell membrane</keyword>
<comment type="subcellular location">
    <subcellularLocation>
        <location evidence="1">Cell membrane</location>
        <topology evidence="1">Multi-pass membrane protein</topology>
    </subcellularLocation>
</comment>
<evidence type="ECO:0000256" key="2">
    <source>
        <dbReference type="SAM" id="MobiDB-lite"/>
    </source>
</evidence>
<dbReference type="RefSeq" id="WP_232549248.1">
    <property type="nucleotide sequence ID" value="NZ_CP115965.1"/>
</dbReference>
<comment type="caution">
    <text evidence="1">Lacks conserved residue(s) required for the propagation of feature annotation.</text>
</comment>
<dbReference type="InterPro" id="IPR002994">
    <property type="entry name" value="Surf1/Shy1"/>
</dbReference>
<gene>
    <name evidence="3" type="ORF">PCC79_00110</name>
</gene>
<dbReference type="Proteomes" id="UP001434337">
    <property type="component" value="Chromosome"/>
</dbReference>
<feature type="region of interest" description="Disordered" evidence="2">
    <location>
        <begin position="230"/>
        <end position="250"/>
    </location>
</feature>
<sequence length="250" mass="26226">MSTRLKQILLVTAGAVVAFVMVLLGLWQMQVFVDSGNRGIADRAAQPPVQLADNMTDGEVTGDVYGKQVIASGTYLPGQELLLPTDGQFRVLTALELPDGRVLPVVRGLVADGGAVPEPPTGPQTETGLLLPGEGDVDGTPPGTIASVRMPALAQVWPQQLAAGFITLTADESADQGLAVAPVALPEGEGAARNSGYALQWWVFAAFALGMSVRIAHGMGRRDRLDAEAAARTELRDVTPPNDQERTPTP</sequence>
<comment type="similarity">
    <text evidence="1">Belongs to the SURF1 family.</text>
</comment>
<accession>A0ABZ3C7N7</accession>
<dbReference type="Pfam" id="PF02104">
    <property type="entry name" value="SURF1"/>
    <property type="match status" value="1"/>
</dbReference>
<evidence type="ECO:0000313" key="3">
    <source>
        <dbReference type="EMBL" id="WZW98646.1"/>
    </source>
</evidence>
<keyword evidence="4" id="KW-1185">Reference proteome</keyword>
<organism evidence="3 4">
    <name type="scientific">Propioniciclava soli</name>
    <dbReference type="NCBI Taxonomy" id="2775081"/>
    <lineage>
        <taxon>Bacteria</taxon>
        <taxon>Bacillati</taxon>
        <taxon>Actinomycetota</taxon>
        <taxon>Actinomycetes</taxon>
        <taxon>Propionibacteriales</taxon>
        <taxon>Propionibacteriaceae</taxon>
        <taxon>Propioniciclava</taxon>
    </lineage>
</organism>
<keyword evidence="1" id="KW-0812">Transmembrane</keyword>
<reference evidence="3 4" key="1">
    <citation type="journal article" date="2023" name="Environ Microbiome">
        <title>A coral-associated actinobacterium mitigates coral bleaching under heat stress.</title>
        <authorList>
            <person name="Li J."/>
            <person name="Zou Y."/>
            <person name="Li Q."/>
            <person name="Zhang J."/>
            <person name="Bourne D.G."/>
            <person name="Lyu Y."/>
            <person name="Liu C."/>
            <person name="Zhang S."/>
        </authorList>
    </citation>
    <scope>NUCLEOTIDE SEQUENCE [LARGE SCALE GENOMIC DNA]</scope>
    <source>
        <strain evidence="3 4">SCSIO 13291</strain>
    </source>
</reference>
<dbReference type="EMBL" id="CP115965">
    <property type="protein sequence ID" value="WZW98646.1"/>
    <property type="molecule type" value="Genomic_DNA"/>
</dbReference>
<keyword evidence="1" id="KW-0472">Membrane</keyword>
<keyword evidence="1" id="KW-1133">Transmembrane helix</keyword>
<feature type="transmembrane region" description="Helical" evidence="1">
    <location>
        <begin position="7"/>
        <end position="27"/>
    </location>
</feature>
<dbReference type="CDD" id="cd06662">
    <property type="entry name" value="SURF1"/>
    <property type="match status" value="1"/>
</dbReference>
<name>A0ABZ3C7N7_9ACTN</name>